<dbReference type="AlphaFoldDB" id="A0A6J1EC69"/>
<dbReference type="InterPro" id="IPR004158">
    <property type="entry name" value="DUF247_pln"/>
</dbReference>
<proteinExistence type="predicted"/>
<organism evidence="2 3">
    <name type="scientific">Cucurbita moschata</name>
    <name type="common">Winter crookneck squash</name>
    <name type="synonym">Cucurbita pepo var. moschata</name>
    <dbReference type="NCBI Taxonomy" id="3662"/>
    <lineage>
        <taxon>Eukaryota</taxon>
        <taxon>Viridiplantae</taxon>
        <taxon>Streptophyta</taxon>
        <taxon>Embryophyta</taxon>
        <taxon>Tracheophyta</taxon>
        <taxon>Spermatophyta</taxon>
        <taxon>Magnoliopsida</taxon>
        <taxon>eudicotyledons</taxon>
        <taxon>Gunneridae</taxon>
        <taxon>Pentapetalae</taxon>
        <taxon>rosids</taxon>
        <taxon>fabids</taxon>
        <taxon>Cucurbitales</taxon>
        <taxon>Cucurbitaceae</taxon>
        <taxon>Cucurbiteae</taxon>
        <taxon>Cucurbita</taxon>
    </lineage>
</organism>
<evidence type="ECO:0000313" key="3">
    <source>
        <dbReference type="RefSeq" id="XP_022925444.1"/>
    </source>
</evidence>
<keyword evidence="1" id="KW-1133">Transmembrane helix</keyword>
<evidence type="ECO:0000256" key="1">
    <source>
        <dbReference type="SAM" id="Phobius"/>
    </source>
</evidence>
<dbReference type="PANTHER" id="PTHR31170">
    <property type="entry name" value="BNAC04G53230D PROTEIN"/>
    <property type="match status" value="1"/>
</dbReference>
<dbReference type="GeneID" id="111432744"/>
<dbReference type="PANTHER" id="PTHR31170:SF25">
    <property type="entry name" value="BNAA09G04570D PROTEIN"/>
    <property type="match status" value="1"/>
</dbReference>
<feature type="transmembrane region" description="Helical" evidence="1">
    <location>
        <begin position="400"/>
        <end position="421"/>
    </location>
</feature>
<keyword evidence="1" id="KW-0472">Membrane</keyword>
<dbReference type="RefSeq" id="XP_022925444.1">
    <property type="nucleotide sequence ID" value="XM_023069676.1"/>
</dbReference>
<evidence type="ECO:0000313" key="2">
    <source>
        <dbReference type="Proteomes" id="UP000504609"/>
    </source>
</evidence>
<dbReference type="Pfam" id="PF03140">
    <property type="entry name" value="DUF247"/>
    <property type="match status" value="2"/>
</dbReference>
<protein>
    <submittedName>
        <fullName evidence="3">UPF0481 protein At3g47200-like</fullName>
    </submittedName>
</protein>
<keyword evidence="2" id="KW-1185">Reference proteome</keyword>
<keyword evidence="1" id="KW-0812">Transmembrane</keyword>
<reference evidence="3" key="1">
    <citation type="submission" date="2025-08" db="UniProtKB">
        <authorList>
            <consortium name="RefSeq"/>
        </authorList>
    </citation>
    <scope>IDENTIFICATION</scope>
    <source>
        <tissue evidence="3">Young leaves</tissue>
    </source>
</reference>
<name>A0A6J1EC69_CUCMO</name>
<dbReference type="Proteomes" id="UP000504609">
    <property type="component" value="Unplaced"/>
</dbReference>
<sequence length="426" mass="49386">MEQSRPRNKDAVVEIVTQNVKSHLANLPDDLESKGNRASIYRIPEHIKKVNPNAFKPQLISFGPYHHGELHLMPTEKVKHLAFRYFEKRCGLSIEDMVNEVWDMLEDLQRSYDKLDDKWKTEPAKFLEIMILDGCFIIQVLLGRSPLWTLPLEDVLRDVLLLENQLPMKLLAKLCSMLMLEGEGEHNKNVESLVRESQKIPAYLKKMLMENDYSHILDMYRAELQYYEGNEQERHQISHTEMRFTHFEMIFGQLGMRLSHLGMGHEIQLARRFHKAGIKLKKGCNLRDVDFDQNKGVLSLPFIEMNANIESGLLNAMAFEKLLGIGNIVGSFVILMGNLLEKDEVDSFNQLAKGTVLGLWGHYPTVYKSVNNHCKRPWKIWWTTLKDVNFQSPWTIISTFYALIGFALLIIQTVYGVYGYYLPRPS</sequence>
<accession>A0A6J1EC69</accession>
<gene>
    <name evidence="3" type="primary">LOC111432744</name>
</gene>
<dbReference type="KEGG" id="cmos:111432744"/>